<reference evidence="2 3" key="1">
    <citation type="journal article" date="2010" name="Science">
        <title>Genomic comparison of the ants Camponotus floridanus and Harpegnathos saltator.</title>
        <authorList>
            <person name="Bonasio R."/>
            <person name="Zhang G."/>
            <person name="Ye C."/>
            <person name="Mutti N.S."/>
            <person name="Fang X."/>
            <person name="Qin N."/>
            <person name="Donahue G."/>
            <person name="Yang P."/>
            <person name="Li Q."/>
            <person name="Li C."/>
            <person name="Zhang P."/>
            <person name="Huang Z."/>
            <person name="Berger S.L."/>
            <person name="Reinberg D."/>
            <person name="Wang J."/>
            <person name="Liebig J."/>
        </authorList>
    </citation>
    <scope>NUCLEOTIDE SEQUENCE [LARGE SCALE GENOMIC DNA]</scope>
    <source>
        <strain evidence="2 3">Hsal</strain>
    </source>
</reference>
<sequence length="151" mass="16945">MSAAMKKNPGGMAKLRAMSQAEWESLCDGCGRCCMHKLEDEDTGNYYATSVSCALLDCESCRCVDYENRKTRIADCIRLTPDMVQTLPWLPEDCAYRLVAEGKPLKWWHHLVSGSHETVHEAGISVRGKVEVREDQLASEDDYLAYIIGPL</sequence>
<protein>
    <recommendedName>
        <fullName evidence="1">UPF0260 protein BHV28_09670</fullName>
    </recommendedName>
</protein>
<dbReference type="EMBL" id="CP017315">
    <property type="protein sequence ID" value="AQS41662.1"/>
    <property type="molecule type" value="Genomic_DNA"/>
</dbReference>
<dbReference type="Proteomes" id="UP000188912">
    <property type="component" value="Chromosome"/>
</dbReference>
<dbReference type="NCBIfam" id="NF003507">
    <property type="entry name" value="PRK05170.2-5"/>
    <property type="match status" value="1"/>
</dbReference>
<dbReference type="HAMAP" id="MF_00676">
    <property type="entry name" value="UPF0260"/>
    <property type="match status" value="1"/>
</dbReference>
<dbReference type="PANTHER" id="PTHR37421:SF1">
    <property type="entry name" value="UPF0260 PROTEIN YCGN"/>
    <property type="match status" value="1"/>
</dbReference>
<comment type="similarity">
    <text evidence="1">Belongs to the UPF0260 family.</text>
</comment>
<keyword evidence="3" id="KW-1185">Reference proteome</keyword>
<dbReference type="Pfam" id="PF03692">
    <property type="entry name" value="CxxCxxCC"/>
    <property type="match status" value="1"/>
</dbReference>
<dbReference type="PANTHER" id="PTHR37421">
    <property type="entry name" value="UPF0260 PROTEIN YCGN"/>
    <property type="match status" value="1"/>
</dbReference>
<dbReference type="NCBIfam" id="NF003501">
    <property type="entry name" value="PRK05170.1-5"/>
    <property type="match status" value="1"/>
</dbReference>
<dbReference type="KEGG" id="thd:BHV28_09670"/>
<dbReference type="AlphaFoldDB" id="A0A1U9JUV5"/>
<evidence type="ECO:0000256" key="1">
    <source>
        <dbReference type="HAMAP-Rule" id="MF_00676"/>
    </source>
</evidence>
<dbReference type="STRING" id="1902579.BHV28_09670"/>
<evidence type="ECO:0000313" key="3">
    <source>
        <dbReference type="Proteomes" id="UP000188912"/>
    </source>
</evidence>
<reference evidence="2 3" key="2">
    <citation type="journal article" date="2016" name="Sci. Rep.">
        <title>The genome of Rhizobiales bacteria in predatory ants reveals urease gene functions but no genes for nitrogen fixation.</title>
        <authorList>
            <person name="Neuvonen M.M."/>
            <person name="Tamarit D."/>
            <person name="Naslund K."/>
            <person name="Liebig J."/>
            <person name="Feldhaar H."/>
            <person name="Moran N.A."/>
            <person name="Guy L."/>
            <person name="Andersson S.G."/>
        </authorList>
    </citation>
    <scope>NUCLEOTIDE SEQUENCE [LARGE SCALE GENOMIC DNA]</scope>
    <source>
        <strain evidence="2 3">Hsal</strain>
    </source>
</reference>
<evidence type="ECO:0000313" key="2">
    <source>
        <dbReference type="EMBL" id="AQS41662.1"/>
    </source>
</evidence>
<accession>A0A1U9JUV5</accession>
<dbReference type="InterPro" id="IPR005358">
    <property type="entry name" value="Puta_zinc/iron-chelating_dom"/>
</dbReference>
<gene>
    <name evidence="2" type="ORF">BHV28_09670</name>
</gene>
<proteinExistence type="inferred from homology"/>
<name>A0A1U9JUV5_9HYPH</name>
<dbReference type="InterPro" id="IPR008228">
    <property type="entry name" value="UCP006173"/>
</dbReference>
<dbReference type="PIRSF" id="PIRSF006173">
    <property type="entry name" value="UCP006173"/>
    <property type="match status" value="1"/>
</dbReference>
<organism evidence="2 3">
    <name type="scientific">Candidatus Tokpelaia hoelldobleri</name>
    <dbReference type="NCBI Taxonomy" id="1902579"/>
    <lineage>
        <taxon>Bacteria</taxon>
        <taxon>Pseudomonadati</taxon>
        <taxon>Pseudomonadota</taxon>
        <taxon>Alphaproteobacteria</taxon>
        <taxon>Hyphomicrobiales</taxon>
        <taxon>Candidatus Tokpelaia</taxon>
    </lineage>
</organism>